<evidence type="ECO:0000313" key="9">
    <source>
        <dbReference type="EMBL" id="HBP31880.1"/>
    </source>
</evidence>
<feature type="transmembrane region" description="Helical" evidence="8">
    <location>
        <begin position="309"/>
        <end position="327"/>
    </location>
</feature>
<feature type="transmembrane region" description="Helical" evidence="8">
    <location>
        <begin position="92"/>
        <end position="115"/>
    </location>
</feature>
<protein>
    <submittedName>
        <fullName evidence="9">Iron-siderophore ABC transporter permease</fullName>
    </submittedName>
</protein>
<dbReference type="InterPro" id="IPR037294">
    <property type="entry name" value="ABC_BtuC-like"/>
</dbReference>
<comment type="subcellular location">
    <subcellularLocation>
        <location evidence="1">Cell membrane</location>
        <topology evidence="1">Multi-pass membrane protein</topology>
    </subcellularLocation>
</comment>
<dbReference type="PANTHER" id="PTHR30472">
    <property type="entry name" value="FERRIC ENTEROBACTIN TRANSPORT SYSTEM PERMEASE PROTEIN"/>
    <property type="match status" value="1"/>
</dbReference>
<evidence type="ECO:0000256" key="1">
    <source>
        <dbReference type="ARBA" id="ARBA00004651"/>
    </source>
</evidence>
<sequence length="334" mass="34751">MTTLHTRSGAFVTLAMGFGLLVLLAVLSLSIGKTYIAPGDVLGALFKPDPIAIDHILVNTTRLSRMTVAIAVGACLAVAGGLMQAVTRNPLASPGLFGINAGAVFSIVLLAPLFGSASLTQFMVLAFAGAAVAGTLVYCIGMLGSRSPFRIVLAGAAVTALFASFTQALLVISQEGLDSILFWMAGSVAGRQMDAVLTIYPYLLIGFAASFVLARHINILVTGDDIARGLGQNTFVIRSLLSIIVIVLAGGAVSLAGNIGFIGLIVPHIVRRILPGDFRWLLPGYAVFGALLLLLADMLARVVLIPQEVPIGVVTALLGAPFFIHMARKGMRNG</sequence>
<comment type="caution">
    <text evidence="9">The sequence shown here is derived from an EMBL/GenBank/DDBJ whole genome shotgun (WGS) entry which is preliminary data.</text>
</comment>
<keyword evidence="3" id="KW-0813">Transport</keyword>
<comment type="similarity">
    <text evidence="2">Belongs to the binding-protein-dependent transport system permease family. FecCD subfamily.</text>
</comment>
<feature type="transmembrane region" description="Helical" evidence="8">
    <location>
        <begin position="122"/>
        <end position="143"/>
    </location>
</feature>
<dbReference type="CDD" id="cd06550">
    <property type="entry name" value="TM_ABC_iron-siderophores_like"/>
    <property type="match status" value="1"/>
</dbReference>
<evidence type="ECO:0000256" key="4">
    <source>
        <dbReference type="ARBA" id="ARBA00022475"/>
    </source>
</evidence>
<feature type="transmembrane region" description="Helical" evidence="8">
    <location>
        <begin position="235"/>
        <end position="266"/>
    </location>
</feature>
<evidence type="ECO:0000256" key="6">
    <source>
        <dbReference type="ARBA" id="ARBA00022989"/>
    </source>
</evidence>
<dbReference type="PANTHER" id="PTHR30472:SF1">
    <property type="entry name" value="FE(3+) DICITRATE TRANSPORT SYSTEM PERMEASE PROTEIN FECC-RELATED"/>
    <property type="match status" value="1"/>
</dbReference>
<reference evidence="9 10" key="1">
    <citation type="journal article" date="2018" name="Nat. Biotechnol.">
        <title>A standardized bacterial taxonomy based on genome phylogeny substantially revises the tree of life.</title>
        <authorList>
            <person name="Parks D.H."/>
            <person name="Chuvochina M."/>
            <person name="Waite D.W."/>
            <person name="Rinke C."/>
            <person name="Skarshewski A."/>
            <person name="Chaumeil P.A."/>
            <person name="Hugenholtz P."/>
        </authorList>
    </citation>
    <scope>NUCLEOTIDE SEQUENCE [LARGE SCALE GENOMIC DNA]</scope>
    <source>
        <strain evidence="9">UBA10707</strain>
    </source>
</reference>
<dbReference type="EMBL" id="DOEK01000046">
    <property type="protein sequence ID" value="HBP31880.1"/>
    <property type="molecule type" value="Genomic_DNA"/>
</dbReference>
<dbReference type="InterPro" id="IPR000522">
    <property type="entry name" value="ABC_transptr_permease_BtuC"/>
</dbReference>
<dbReference type="Pfam" id="PF01032">
    <property type="entry name" value="FecCD"/>
    <property type="match status" value="1"/>
</dbReference>
<keyword evidence="7 8" id="KW-0472">Membrane</keyword>
<keyword evidence="6 8" id="KW-1133">Transmembrane helix</keyword>
<name>A0A356LLH9_9BURK</name>
<evidence type="ECO:0000256" key="8">
    <source>
        <dbReference type="SAM" id="Phobius"/>
    </source>
</evidence>
<evidence type="ECO:0000256" key="2">
    <source>
        <dbReference type="ARBA" id="ARBA00007935"/>
    </source>
</evidence>
<evidence type="ECO:0000313" key="10">
    <source>
        <dbReference type="Proteomes" id="UP000264036"/>
    </source>
</evidence>
<accession>A0A356LLH9</accession>
<evidence type="ECO:0000256" key="7">
    <source>
        <dbReference type="ARBA" id="ARBA00023136"/>
    </source>
</evidence>
<dbReference type="GO" id="GO:0022857">
    <property type="term" value="F:transmembrane transporter activity"/>
    <property type="evidence" value="ECO:0007669"/>
    <property type="project" value="InterPro"/>
</dbReference>
<feature type="transmembrane region" description="Helical" evidence="8">
    <location>
        <begin position="193"/>
        <end position="215"/>
    </location>
</feature>
<feature type="transmembrane region" description="Helical" evidence="8">
    <location>
        <begin position="66"/>
        <end position="86"/>
    </location>
</feature>
<dbReference type="FunFam" id="1.10.3470.10:FF:000001">
    <property type="entry name" value="Vitamin B12 ABC transporter permease BtuC"/>
    <property type="match status" value="1"/>
</dbReference>
<dbReference type="AlphaFoldDB" id="A0A356LLH9"/>
<evidence type="ECO:0000256" key="5">
    <source>
        <dbReference type="ARBA" id="ARBA00022692"/>
    </source>
</evidence>
<keyword evidence="4" id="KW-1003">Cell membrane</keyword>
<keyword evidence="5 8" id="KW-0812">Transmembrane</keyword>
<feature type="transmembrane region" description="Helical" evidence="8">
    <location>
        <begin position="278"/>
        <end position="303"/>
    </location>
</feature>
<dbReference type="GO" id="GO:0005886">
    <property type="term" value="C:plasma membrane"/>
    <property type="evidence" value="ECO:0007669"/>
    <property type="project" value="UniProtKB-SubCell"/>
</dbReference>
<dbReference type="SUPFAM" id="SSF81345">
    <property type="entry name" value="ABC transporter involved in vitamin B12 uptake, BtuC"/>
    <property type="match status" value="1"/>
</dbReference>
<dbReference type="GO" id="GO:0033214">
    <property type="term" value="P:siderophore-iron import into cell"/>
    <property type="evidence" value="ECO:0007669"/>
    <property type="project" value="TreeGrafter"/>
</dbReference>
<gene>
    <name evidence="9" type="ORF">DD666_21030</name>
</gene>
<proteinExistence type="inferred from homology"/>
<dbReference type="Gene3D" id="1.10.3470.10">
    <property type="entry name" value="ABC transporter involved in vitamin B12 uptake, BtuC"/>
    <property type="match status" value="1"/>
</dbReference>
<feature type="transmembrane region" description="Helical" evidence="8">
    <location>
        <begin position="12"/>
        <end position="32"/>
    </location>
</feature>
<dbReference type="Proteomes" id="UP000264036">
    <property type="component" value="Unassembled WGS sequence"/>
</dbReference>
<organism evidence="9 10">
    <name type="scientific">Advenella kashmirensis</name>
    <dbReference type="NCBI Taxonomy" id="310575"/>
    <lineage>
        <taxon>Bacteria</taxon>
        <taxon>Pseudomonadati</taxon>
        <taxon>Pseudomonadota</taxon>
        <taxon>Betaproteobacteria</taxon>
        <taxon>Burkholderiales</taxon>
        <taxon>Alcaligenaceae</taxon>
    </lineage>
</organism>
<evidence type="ECO:0000256" key="3">
    <source>
        <dbReference type="ARBA" id="ARBA00022448"/>
    </source>
</evidence>
<feature type="transmembrane region" description="Helical" evidence="8">
    <location>
        <begin position="149"/>
        <end position="172"/>
    </location>
</feature>